<dbReference type="OrthoDB" id="978697at2"/>
<evidence type="ECO:0008006" key="3">
    <source>
        <dbReference type="Google" id="ProtNLM"/>
    </source>
</evidence>
<evidence type="ECO:0000313" key="1">
    <source>
        <dbReference type="EMBL" id="CCH57629.1"/>
    </source>
</evidence>
<protein>
    <recommendedName>
        <fullName evidence="3">Nucleotidyltransferase</fullName>
    </recommendedName>
</protein>
<evidence type="ECO:0000313" key="2">
    <source>
        <dbReference type="Proteomes" id="UP000009309"/>
    </source>
</evidence>
<dbReference type="InterPro" id="IPR043519">
    <property type="entry name" value="NT_sf"/>
</dbReference>
<dbReference type="NCBIfam" id="NF041116">
    <property type="entry name" value="CBASS_cyclase_a"/>
    <property type="match status" value="1"/>
</dbReference>
<reference evidence="1 2" key="1">
    <citation type="journal article" date="2012" name="J. Bacteriol.">
        <title>Genome Sequence of the Filamentous Bacterium Fibrisoma limi BUZ 3T.</title>
        <authorList>
            <person name="Filippini M."/>
            <person name="Qi W."/>
            <person name="Jaenicke S."/>
            <person name="Goesmann A."/>
            <person name="Smits T.H."/>
            <person name="Bagheri H.C."/>
        </authorList>
    </citation>
    <scope>NUCLEOTIDE SEQUENCE [LARGE SCALE GENOMIC DNA]</scope>
    <source>
        <strain evidence="2">BUZ 3T</strain>
        <plasmid evidence="1 2">pFLIM01</plasmid>
    </source>
</reference>
<dbReference type="RefSeq" id="WP_015056964.1">
    <property type="nucleotide sequence ID" value="NC_019017.1"/>
</dbReference>
<dbReference type="AlphaFoldDB" id="I2GU28"/>
<geneLocation type="plasmid" evidence="1 2">
    <name>pFLIM01</name>
</geneLocation>
<dbReference type="Proteomes" id="UP000009309">
    <property type="component" value="Plasmid pFLIM01"/>
</dbReference>
<name>I2GU28_9BACT</name>
<organism evidence="1 2">
    <name type="scientific">Fibrisoma limi BUZ 3</name>
    <dbReference type="NCBI Taxonomy" id="1185876"/>
    <lineage>
        <taxon>Bacteria</taxon>
        <taxon>Pseudomonadati</taxon>
        <taxon>Bacteroidota</taxon>
        <taxon>Cytophagia</taxon>
        <taxon>Cytophagales</taxon>
        <taxon>Spirosomataceae</taxon>
        <taxon>Fibrisoma</taxon>
    </lineage>
</organism>
<dbReference type="SUPFAM" id="SSF81301">
    <property type="entry name" value="Nucleotidyltransferase"/>
    <property type="match status" value="1"/>
</dbReference>
<dbReference type="EMBL" id="HE805916">
    <property type="protein sequence ID" value="CCH57629.1"/>
    <property type="molecule type" value="Genomic_DNA"/>
</dbReference>
<dbReference type="InterPro" id="IPR053445">
    <property type="entry name" value="CBASS_cN_synthase"/>
</dbReference>
<keyword evidence="2" id="KW-1185">Reference proteome</keyword>
<accession>I2GU28</accession>
<sequence>MNQFSYHRNTLHRRLTCFVNWIRPEDETIDQIAAQADFIRSRIKAKAIEDSLLVTATPHSGSFAKRTGLRRHMRGHAEVEGQDVDIPFVVAPKDAQGEKLTELLDRFARYADSTYPDTAKEPTKSSIKLKFSNRLFFDIVPMLSTGRADEQIIIRSNGDRLKTSIEKHVAFVRARTKSSDALAGRVQFNECVRLMKWWRESQSVDNYYFGNGNLPSSMLIDLLCAKAYDELSVCTTYAETLARWFSLLASLVKQRKPIFFSDVNTKQPADESAEWCVFDPVNPENNVVKKWGYGEVNELADWLAKGRDEWARAIRFNEDGEDSKSMDSMVRIFGNAFRNHCD</sequence>
<keyword evidence="1" id="KW-0614">Plasmid</keyword>
<proteinExistence type="predicted"/>
<dbReference type="Pfam" id="PF18144">
    <property type="entry name" value="SMODS"/>
    <property type="match status" value="1"/>
</dbReference>
<gene>
    <name evidence="1" type="ORF">BN8_p06825</name>
</gene>
<dbReference type="Gene3D" id="1.10.1410.20">
    <property type="entry name" value="2'-5'-oligoadenylate synthetase 1, domain 2"/>
    <property type="match status" value="1"/>
</dbReference>